<dbReference type="Proteomes" id="UP000177894">
    <property type="component" value="Chromosome"/>
</dbReference>
<sequence length="125" mass="14709">MKPIIVTNNNKTWEKYHDAYKVFFIEGTYMEVLVTVRDWIHKGHQLLTHPLSGSIKPNETPYKSILVSDIQKEMHMDSLIIIEESMHTAKKFMEMKKTPVWSEDILEDFREVDCRLLDSAIQSII</sequence>
<name>A0AAC9RJY6_9CLOT</name>
<reference evidence="1 3" key="1">
    <citation type="submission" date="2016-10" db="EMBL/GenBank/DDBJ databases">
        <title>Complete Genome Sequence of Acetogen Clostridium formicoaceticum ATCC 27076.</title>
        <authorList>
            <person name="Bao T."/>
            <person name="Cheng C."/>
            <person name="Zhao J."/>
            <person name="Yang S.-T."/>
            <person name="Wang J."/>
            <person name="Wang M."/>
        </authorList>
    </citation>
    <scope>NUCLEOTIDE SEQUENCE [LARGE SCALE GENOMIC DNA]</scope>
    <source>
        <strain evidence="1 3">ATCC 27076</strain>
    </source>
</reference>
<dbReference type="KEGG" id="cfm:BJL90_19785"/>
<accession>A0AAC9RJY6</accession>
<keyword evidence="3" id="KW-1185">Reference proteome</keyword>
<evidence type="ECO:0000313" key="2">
    <source>
        <dbReference type="EMBL" id="ARE88521.1"/>
    </source>
</evidence>
<gene>
    <name evidence="1" type="ORF">BJL90_19785</name>
    <name evidence="2" type="ORF">CLFO_29270</name>
</gene>
<organism evidence="2 4">
    <name type="scientific">Clostridium formicaceticum</name>
    <dbReference type="NCBI Taxonomy" id="1497"/>
    <lineage>
        <taxon>Bacteria</taxon>
        <taxon>Bacillati</taxon>
        <taxon>Bacillota</taxon>
        <taxon>Clostridia</taxon>
        <taxon>Eubacteriales</taxon>
        <taxon>Clostridiaceae</taxon>
        <taxon>Clostridium</taxon>
    </lineage>
</organism>
<proteinExistence type="predicted"/>
<evidence type="ECO:0000313" key="4">
    <source>
        <dbReference type="Proteomes" id="UP000192478"/>
    </source>
</evidence>
<dbReference type="EMBL" id="CP020559">
    <property type="protein sequence ID" value="ARE88521.1"/>
    <property type="molecule type" value="Genomic_DNA"/>
</dbReference>
<dbReference type="RefSeq" id="WP_070972281.1">
    <property type="nucleotide sequence ID" value="NZ_CP017603.1"/>
</dbReference>
<evidence type="ECO:0000313" key="3">
    <source>
        <dbReference type="Proteomes" id="UP000177894"/>
    </source>
</evidence>
<evidence type="ECO:0000313" key="1">
    <source>
        <dbReference type="EMBL" id="AOY77904.1"/>
    </source>
</evidence>
<dbReference type="EMBL" id="CP017603">
    <property type="protein sequence ID" value="AOY77904.1"/>
    <property type="molecule type" value="Genomic_DNA"/>
</dbReference>
<dbReference type="Proteomes" id="UP000192478">
    <property type="component" value="Chromosome"/>
</dbReference>
<dbReference type="NCBIfam" id="NF038093">
    <property type="entry name" value="GrdX"/>
    <property type="match status" value="1"/>
</dbReference>
<dbReference type="InterPro" id="IPR047735">
    <property type="entry name" value="GrdX-like"/>
</dbReference>
<reference evidence="2 4" key="2">
    <citation type="submission" date="2017-03" db="EMBL/GenBank/DDBJ databases">
        <title>Complete sequence of Clostridium formicaceticum DSM 92.</title>
        <authorList>
            <person name="Poehlein A."/>
            <person name="Karl M."/>
            <person name="Bengelsdorf F.R."/>
            <person name="Duerre P."/>
            <person name="Daniel R."/>
        </authorList>
    </citation>
    <scope>NUCLEOTIDE SEQUENCE [LARGE SCALE GENOMIC DNA]</scope>
    <source>
        <strain evidence="2 4">DSM 92</strain>
    </source>
</reference>
<protein>
    <submittedName>
        <fullName evidence="1">GrdX protein</fullName>
    </submittedName>
</protein>
<dbReference type="AlphaFoldDB" id="A0AAC9RJY6"/>